<evidence type="ECO:0000256" key="2">
    <source>
        <dbReference type="ARBA" id="ARBA00010912"/>
    </source>
</evidence>
<evidence type="ECO:0000256" key="10">
    <source>
        <dbReference type="SAM" id="Coils"/>
    </source>
</evidence>
<evidence type="ECO:0000256" key="7">
    <source>
        <dbReference type="ARBA" id="ARBA00022840"/>
    </source>
</evidence>
<evidence type="ECO:0000313" key="13">
    <source>
        <dbReference type="EMBL" id="KAF7629182.1"/>
    </source>
</evidence>
<dbReference type="SUPFAM" id="SSF81631">
    <property type="entry name" value="PAP/OAS1 substrate-binding domain"/>
    <property type="match status" value="1"/>
</dbReference>
<keyword evidence="7" id="KW-0067">ATP-binding</keyword>
<dbReference type="Proteomes" id="UP000605970">
    <property type="component" value="Unassembled WGS sequence"/>
</dbReference>
<sequence length="413" mass="49180">MIYVKIQITNLSAMILHFIEAPIHQLNKNVYSRIKIMEFIAFNVQFDISFIILEEIEIKKYFPIKHLNNNEINLIIENQIKQLELLKKEEHLGNIKEKIKEKQSEMLTLASYQSNKIIKKIIETNDNLKNKFVFATKTIKLWAKNNYIYDNQFGFLNGSTINLIVLKLVLIYFDSSMLYLLEKDWRVPIKLKELTVKSQSWSLESEIKIKKELYLKKAINNEEIIRLEKHVNTIMGVLTPSYPEQNSSYNVNYSTLKIIRKEIKNGLKIFNDTKNKSGVNEEIKEAWKIWINGLNFLKKYKHYLLILCLSNENKSKESINYCRFVESRIRLELLFTIEQNQEQIKYIHSTNKEKCLPNKINEKYGEHYIQHWWIGIEINNNYINHLSFDNNEINNLNLFIDNIRKNTPFIFGN</sequence>
<feature type="domain" description="Poly(A) polymerase RNA-binding" evidence="11">
    <location>
        <begin position="296"/>
        <end position="353"/>
    </location>
</feature>
<evidence type="ECO:0000256" key="1">
    <source>
        <dbReference type="ARBA" id="ARBA00004123"/>
    </source>
</evidence>
<dbReference type="GO" id="GO:0031123">
    <property type="term" value="P:RNA 3'-end processing"/>
    <property type="evidence" value="ECO:0007669"/>
    <property type="project" value="InterPro"/>
</dbReference>
<keyword evidence="5" id="KW-0808">Transferase</keyword>
<accession>A0A8S9Z874</accession>
<comment type="subcellular location">
    <subcellularLocation>
        <location evidence="1">Nucleus</location>
    </subcellularLocation>
</comment>
<reference evidence="13" key="1">
    <citation type="journal article" date="2020" name="Ecol. Evol.">
        <title>Genome structure and content of the rice root-knot nematode (Meloidogyne graminicola).</title>
        <authorList>
            <person name="Phan N.T."/>
            <person name="Danchin E.G.J."/>
            <person name="Klopp C."/>
            <person name="Perfus-Barbeoch L."/>
            <person name="Kozlowski D.K."/>
            <person name="Koutsovoulos G.D."/>
            <person name="Lopez-Roques C."/>
            <person name="Bouchez O."/>
            <person name="Zahm M."/>
            <person name="Besnard G."/>
            <person name="Bellafiore S."/>
        </authorList>
    </citation>
    <scope>NUCLEOTIDE SEQUENCE</scope>
    <source>
        <strain evidence="13">VN-18</strain>
    </source>
</reference>
<dbReference type="InterPro" id="IPR007010">
    <property type="entry name" value="PolA_pol_RNA-bd_dom"/>
</dbReference>
<organism evidence="13 14">
    <name type="scientific">Meloidogyne graminicola</name>
    <dbReference type="NCBI Taxonomy" id="189291"/>
    <lineage>
        <taxon>Eukaryota</taxon>
        <taxon>Metazoa</taxon>
        <taxon>Ecdysozoa</taxon>
        <taxon>Nematoda</taxon>
        <taxon>Chromadorea</taxon>
        <taxon>Rhabditida</taxon>
        <taxon>Tylenchina</taxon>
        <taxon>Tylenchomorpha</taxon>
        <taxon>Tylenchoidea</taxon>
        <taxon>Meloidogynidae</taxon>
        <taxon>Meloidogyninae</taxon>
        <taxon>Meloidogyne</taxon>
    </lineage>
</organism>
<dbReference type="SUPFAM" id="SSF55003">
    <property type="entry name" value="PAP/Archaeal CCA-adding enzyme, C-terminal domain"/>
    <property type="match status" value="1"/>
</dbReference>
<dbReference type="GO" id="GO:0005634">
    <property type="term" value="C:nucleus"/>
    <property type="evidence" value="ECO:0007669"/>
    <property type="project" value="UniProtKB-SubCell"/>
</dbReference>
<evidence type="ECO:0000259" key="11">
    <source>
        <dbReference type="Pfam" id="PF04926"/>
    </source>
</evidence>
<evidence type="ECO:0000256" key="8">
    <source>
        <dbReference type="ARBA" id="ARBA00023242"/>
    </source>
</evidence>
<dbReference type="EC" id="2.7.7.19" evidence="3"/>
<evidence type="ECO:0000256" key="4">
    <source>
        <dbReference type="ARBA" id="ARBA00022664"/>
    </source>
</evidence>
<comment type="similarity">
    <text evidence="2">Belongs to the poly(A) polymerase family.</text>
</comment>
<dbReference type="GO" id="GO:0005524">
    <property type="term" value="F:ATP binding"/>
    <property type="evidence" value="ECO:0007669"/>
    <property type="project" value="UniProtKB-KW"/>
</dbReference>
<proteinExistence type="inferred from homology"/>
<evidence type="ECO:0000313" key="14">
    <source>
        <dbReference type="Proteomes" id="UP000605970"/>
    </source>
</evidence>
<feature type="domain" description="Poly(A) polymerase central" evidence="12">
    <location>
        <begin position="132"/>
        <end position="277"/>
    </location>
</feature>
<keyword evidence="10" id="KW-0175">Coiled coil</keyword>
<dbReference type="Pfam" id="PF04928">
    <property type="entry name" value="PAP_central"/>
    <property type="match status" value="1"/>
</dbReference>
<evidence type="ECO:0000256" key="3">
    <source>
        <dbReference type="ARBA" id="ARBA00012388"/>
    </source>
</evidence>
<dbReference type="AlphaFoldDB" id="A0A8S9Z874"/>
<protein>
    <recommendedName>
        <fullName evidence="3">polynucleotide adenylyltransferase</fullName>
        <ecNumber evidence="3">2.7.7.19</ecNumber>
    </recommendedName>
</protein>
<dbReference type="GO" id="GO:0003723">
    <property type="term" value="F:RNA binding"/>
    <property type="evidence" value="ECO:0007669"/>
    <property type="project" value="InterPro"/>
</dbReference>
<dbReference type="GO" id="GO:1990817">
    <property type="term" value="F:poly(A) RNA polymerase activity"/>
    <property type="evidence" value="ECO:0007669"/>
    <property type="project" value="UniProtKB-EC"/>
</dbReference>
<dbReference type="Gene3D" id="3.30.70.590">
    <property type="entry name" value="Poly(A) polymerase predicted RNA binding domain"/>
    <property type="match status" value="1"/>
</dbReference>
<evidence type="ECO:0000256" key="9">
    <source>
        <dbReference type="ARBA" id="ARBA00048830"/>
    </source>
</evidence>
<keyword evidence="4" id="KW-0507">mRNA processing</keyword>
<comment type="caution">
    <text evidence="13">The sequence shown here is derived from an EMBL/GenBank/DDBJ whole genome shotgun (WGS) entry which is preliminary data.</text>
</comment>
<feature type="coiled-coil region" evidence="10">
    <location>
        <begin position="69"/>
        <end position="105"/>
    </location>
</feature>
<name>A0A8S9Z874_9BILA</name>
<dbReference type="OrthoDB" id="10263155at2759"/>
<dbReference type="GO" id="GO:0006397">
    <property type="term" value="P:mRNA processing"/>
    <property type="evidence" value="ECO:0007669"/>
    <property type="project" value="UniProtKB-KW"/>
</dbReference>
<evidence type="ECO:0000259" key="12">
    <source>
        <dbReference type="Pfam" id="PF04928"/>
    </source>
</evidence>
<dbReference type="PANTHER" id="PTHR10682">
    <property type="entry name" value="POLY A POLYMERASE"/>
    <property type="match status" value="1"/>
</dbReference>
<dbReference type="InterPro" id="IPR011068">
    <property type="entry name" value="NuclTrfase_I-like_C"/>
</dbReference>
<keyword evidence="8" id="KW-0539">Nucleus</keyword>
<dbReference type="EMBL" id="JABEBT010000147">
    <property type="protein sequence ID" value="KAF7629182.1"/>
    <property type="molecule type" value="Genomic_DNA"/>
</dbReference>
<keyword evidence="6" id="KW-0547">Nucleotide-binding</keyword>
<comment type="catalytic activity">
    <reaction evidence="9">
        <text>RNA(n) + ATP = RNA(n)-3'-adenine ribonucleotide + diphosphate</text>
        <dbReference type="Rhea" id="RHEA:11332"/>
        <dbReference type="Rhea" id="RHEA-COMP:14527"/>
        <dbReference type="Rhea" id="RHEA-COMP:17347"/>
        <dbReference type="ChEBI" id="CHEBI:30616"/>
        <dbReference type="ChEBI" id="CHEBI:33019"/>
        <dbReference type="ChEBI" id="CHEBI:140395"/>
        <dbReference type="ChEBI" id="CHEBI:173115"/>
        <dbReference type="EC" id="2.7.7.19"/>
    </reaction>
</comment>
<dbReference type="InterPro" id="IPR007012">
    <property type="entry name" value="PolA_pol_cen_dom"/>
</dbReference>
<dbReference type="PANTHER" id="PTHR10682:SF10">
    <property type="entry name" value="POLYNUCLEOTIDE ADENYLYLTRANSFERASE"/>
    <property type="match status" value="1"/>
</dbReference>
<gene>
    <name evidence="13" type="ORF">Mgra_00009291</name>
</gene>
<evidence type="ECO:0000256" key="5">
    <source>
        <dbReference type="ARBA" id="ARBA00022679"/>
    </source>
</evidence>
<dbReference type="Gene3D" id="1.10.1410.10">
    <property type="match status" value="1"/>
</dbReference>
<keyword evidence="14" id="KW-1185">Reference proteome</keyword>
<evidence type="ECO:0000256" key="6">
    <source>
        <dbReference type="ARBA" id="ARBA00022741"/>
    </source>
</evidence>
<dbReference type="Pfam" id="PF04926">
    <property type="entry name" value="PAP_RNA-bind"/>
    <property type="match status" value="1"/>
</dbReference>